<evidence type="ECO:0000256" key="1">
    <source>
        <dbReference type="SAM" id="MobiDB-lite"/>
    </source>
</evidence>
<evidence type="ECO:0000313" key="4">
    <source>
        <dbReference type="Proteomes" id="UP000265120"/>
    </source>
</evidence>
<reference evidence="3" key="3">
    <citation type="submission" date="2025-09" db="UniProtKB">
        <authorList>
            <consortium name="Ensembl"/>
        </authorList>
    </citation>
    <scope>IDENTIFICATION</scope>
</reference>
<dbReference type="STRING" id="244447.ENSCSEP00000011270"/>
<organism evidence="3 4">
    <name type="scientific">Cynoglossus semilaevis</name>
    <name type="common">Tongue sole</name>
    <dbReference type="NCBI Taxonomy" id="244447"/>
    <lineage>
        <taxon>Eukaryota</taxon>
        <taxon>Metazoa</taxon>
        <taxon>Chordata</taxon>
        <taxon>Craniata</taxon>
        <taxon>Vertebrata</taxon>
        <taxon>Euteleostomi</taxon>
        <taxon>Actinopterygii</taxon>
        <taxon>Neopterygii</taxon>
        <taxon>Teleostei</taxon>
        <taxon>Neoteleostei</taxon>
        <taxon>Acanthomorphata</taxon>
        <taxon>Carangaria</taxon>
        <taxon>Pleuronectiformes</taxon>
        <taxon>Pleuronectoidei</taxon>
        <taxon>Cynoglossidae</taxon>
        <taxon>Cynoglossinae</taxon>
        <taxon>Cynoglossus</taxon>
    </lineage>
</organism>
<dbReference type="AlphaFoldDB" id="A0A3P8VFN4"/>
<dbReference type="InterPro" id="IPR029341">
    <property type="entry name" value="FAM21/CAPZIP"/>
</dbReference>
<proteinExistence type="predicted"/>
<feature type="compositionally biased region" description="Basic residues" evidence="1">
    <location>
        <begin position="173"/>
        <end position="190"/>
    </location>
</feature>
<feature type="compositionally biased region" description="Polar residues" evidence="1">
    <location>
        <begin position="292"/>
        <end position="303"/>
    </location>
</feature>
<keyword evidence="4" id="KW-1185">Reference proteome</keyword>
<reference evidence="3" key="2">
    <citation type="submission" date="2025-08" db="UniProtKB">
        <authorList>
            <consortium name="Ensembl"/>
        </authorList>
    </citation>
    <scope>IDENTIFICATION</scope>
</reference>
<name>A0A3P8VFN4_CYNSE</name>
<feature type="compositionally biased region" description="Low complexity" evidence="1">
    <location>
        <begin position="130"/>
        <end position="142"/>
    </location>
</feature>
<feature type="domain" description="FAM21/CAPZIP" evidence="2">
    <location>
        <begin position="91"/>
        <end position="194"/>
    </location>
</feature>
<dbReference type="Pfam" id="PF15255">
    <property type="entry name" value="CAP-ZIP_m"/>
    <property type="match status" value="1"/>
</dbReference>
<accession>A0A3P8VFN4</accession>
<dbReference type="GeneTree" id="ENSGT00940000153997"/>
<sequence length="312" mass="34483">MSNKLDRRLSSAAFGSCLLHQQRVTRTTLKKDSPSKPSVAELAGRFKGHILPMPKMTNEMSFGKRPPCCLKIQNEKAHNEEPDKTAVSPSPTKIKMKNSAMIEKLQANLSLSPTSLLPVSKNPEAKLGEVTPTSPCVSPSPTLQLAPQTSEEEEPISFESPAEGTPLPSINKTRARLSFKRRLPTRQHRRSAGEDEGSSPCELNSPIENGDEEAVLKSPAEEEEEEKDGFSGRLDKGRDKVGFCKKTEDKLEKINPGCEGDPEKEPHAQQSQDSKAAEEEEEEEELRPSERCPSNQENVNNTRIAEGMEKEN</sequence>
<dbReference type="InParanoid" id="A0A3P8VFN4"/>
<protein>
    <submittedName>
        <fullName evidence="3">Zgc:153184</fullName>
    </submittedName>
</protein>
<reference evidence="3 4" key="1">
    <citation type="journal article" date="2014" name="Nat. Genet.">
        <title>Whole-genome sequence of a flatfish provides insights into ZW sex chromosome evolution and adaptation to a benthic lifestyle.</title>
        <authorList>
            <person name="Chen S."/>
            <person name="Zhang G."/>
            <person name="Shao C."/>
            <person name="Huang Q."/>
            <person name="Liu G."/>
            <person name="Zhang P."/>
            <person name="Song W."/>
            <person name="An N."/>
            <person name="Chalopin D."/>
            <person name="Volff J.N."/>
            <person name="Hong Y."/>
            <person name="Li Q."/>
            <person name="Sha Z."/>
            <person name="Zhou H."/>
            <person name="Xie M."/>
            <person name="Yu Q."/>
            <person name="Liu Y."/>
            <person name="Xiang H."/>
            <person name="Wang N."/>
            <person name="Wu K."/>
            <person name="Yang C."/>
            <person name="Zhou Q."/>
            <person name="Liao X."/>
            <person name="Yang L."/>
            <person name="Hu Q."/>
            <person name="Zhang J."/>
            <person name="Meng L."/>
            <person name="Jin L."/>
            <person name="Tian Y."/>
            <person name="Lian J."/>
            <person name="Yang J."/>
            <person name="Miao G."/>
            <person name="Liu S."/>
            <person name="Liang Z."/>
            <person name="Yan F."/>
            <person name="Li Y."/>
            <person name="Sun B."/>
            <person name="Zhang H."/>
            <person name="Zhang J."/>
            <person name="Zhu Y."/>
            <person name="Du M."/>
            <person name="Zhao Y."/>
            <person name="Schartl M."/>
            <person name="Tang Q."/>
            <person name="Wang J."/>
        </authorList>
    </citation>
    <scope>NUCLEOTIDE SEQUENCE</scope>
</reference>
<feature type="region of interest" description="Disordered" evidence="1">
    <location>
        <begin position="125"/>
        <end position="312"/>
    </location>
</feature>
<dbReference type="Ensembl" id="ENSCSET00000011409.1">
    <property type="protein sequence ID" value="ENSCSEP00000011270.1"/>
    <property type="gene ID" value="ENSCSEG00000007248.1"/>
</dbReference>
<feature type="compositionally biased region" description="Basic and acidic residues" evidence="1">
    <location>
        <begin position="228"/>
        <end position="253"/>
    </location>
</feature>
<dbReference type="Proteomes" id="UP000265120">
    <property type="component" value="Chromosome 4"/>
</dbReference>
<evidence type="ECO:0000259" key="2">
    <source>
        <dbReference type="Pfam" id="PF15255"/>
    </source>
</evidence>
<evidence type="ECO:0000313" key="3">
    <source>
        <dbReference type="Ensembl" id="ENSCSEP00000011270.1"/>
    </source>
</evidence>